<dbReference type="CDD" id="cd11648">
    <property type="entry name" value="RsmI"/>
    <property type="match status" value="1"/>
</dbReference>
<dbReference type="GO" id="GO:0070677">
    <property type="term" value="F:rRNA (cytosine-2'-O-)-methyltransferase activity"/>
    <property type="evidence" value="ECO:0007669"/>
    <property type="project" value="UniProtKB-UniRule"/>
</dbReference>
<dbReference type="EMBL" id="AZEF01000008">
    <property type="protein sequence ID" value="KRL02881.1"/>
    <property type="molecule type" value="Genomic_DNA"/>
</dbReference>
<dbReference type="InterPro" id="IPR014776">
    <property type="entry name" value="4pyrrole_Mease_sub2"/>
</dbReference>
<dbReference type="PANTHER" id="PTHR46111:SF1">
    <property type="entry name" value="RIBOSOMAL RNA SMALL SUBUNIT METHYLTRANSFERASE I"/>
    <property type="match status" value="1"/>
</dbReference>
<name>A0A0R1M507_9LACO</name>
<comment type="function">
    <text evidence="6">Catalyzes the 2'-O-methylation of the ribose of cytidine 1402 (C1402) in 16S rRNA.</text>
</comment>
<evidence type="ECO:0000313" key="9">
    <source>
        <dbReference type="Proteomes" id="UP000051621"/>
    </source>
</evidence>
<accession>A0A0R1M507</accession>
<keyword evidence="4 6" id="KW-0808">Transferase</keyword>
<evidence type="ECO:0000256" key="4">
    <source>
        <dbReference type="ARBA" id="ARBA00022679"/>
    </source>
</evidence>
<evidence type="ECO:0000259" key="7">
    <source>
        <dbReference type="Pfam" id="PF00590"/>
    </source>
</evidence>
<feature type="domain" description="Tetrapyrrole methylase" evidence="7">
    <location>
        <begin position="18"/>
        <end position="217"/>
    </location>
</feature>
<sequence>MTIKAMSSFHHSGTKGSLYLVPTPIGNLADITLRALEILKTVDLIAAEDTRNTQKLLNHFEIKTPQISFHEHNTKERIPILINKLNNGHSIAQVSDAGMPSISDPGHELVVACIAQDIAVVPLPGANAGLTALIAAGLVPQPFTFYGFLERKQSLREAELEKLKKHVETMIFYEAPHRLKKTLQAITKVFGEKRKIVLCRELTKRYEEFLRGDLAEALEWAKTEEVRGEFCLIVEGNTTLEDESKEQKSNLPLEEQVNQLLSNETMRVNDAIKLVAKENKLKKQLVYNAYHHIDSK</sequence>
<dbReference type="Gene3D" id="3.40.1010.10">
    <property type="entry name" value="Cobalt-precorrin-4 Transmethylase, Domain 1"/>
    <property type="match status" value="1"/>
</dbReference>
<evidence type="ECO:0000256" key="5">
    <source>
        <dbReference type="ARBA" id="ARBA00022691"/>
    </source>
</evidence>
<keyword evidence="9" id="KW-1185">Reference proteome</keyword>
<keyword evidence="2 6" id="KW-0698">rRNA processing</keyword>
<dbReference type="PANTHER" id="PTHR46111">
    <property type="entry name" value="RIBOSOMAL RNA SMALL SUBUNIT METHYLTRANSFERASE I"/>
    <property type="match status" value="1"/>
</dbReference>
<dbReference type="PROSITE" id="PS01296">
    <property type="entry name" value="RSMI"/>
    <property type="match status" value="1"/>
</dbReference>
<organism evidence="8 9">
    <name type="scientific">Liquorilactobacillus capillatus DSM 19910</name>
    <dbReference type="NCBI Taxonomy" id="1423731"/>
    <lineage>
        <taxon>Bacteria</taxon>
        <taxon>Bacillati</taxon>
        <taxon>Bacillota</taxon>
        <taxon>Bacilli</taxon>
        <taxon>Lactobacillales</taxon>
        <taxon>Lactobacillaceae</taxon>
        <taxon>Liquorilactobacillus</taxon>
    </lineage>
</organism>
<dbReference type="STRING" id="1423731.FC81_GL000371"/>
<dbReference type="FunFam" id="3.40.1010.10:FF:000002">
    <property type="entry name" value="Ribosomal RNA small subunit methyltransferase I"/>
    <property type="match status" value="1"/>
</dbReference>
<comment type="similarity">
    <text evidence="6">Belongs to the methyltransferase superfamily. RsmI family.</text>
</comment>
<dbReference type="HAMAP" id="MF_01877">
    <property type="entry name" value="16SrRNA_methyltr_I"/>
    <property type="match status" value="1"/>
</dbReference>
<comment type="subcellular location">
    <subcellularLocation>
        <location evidence="6">Cytoplasm</location>
    </subcellularLocation>
</comment>
<dbReference type="OrthoDB" id="9809084at2"/>
<comment type="catalytic activity">
    <reaction evidence="6">
        <text>cytidine(1402) in 16S rRNA + S-adenosyl-L-methionine = 2'-O-methylcytidine(1402) in 16S rRNA + S-adenosyl-L-homocysteine + H(+)</text>
        <dbReference type="Rhea" id="RHEA:42924"/>
        <dbReference type="Rhea" id="RHEA-COMP:10285"/>
        <dbReference type="Rhea" id="RHEA-COMP:10286"/>
        <dbReference type="ChEBI" id="CHEBI:15378"/>
        <dbReference type="ChEBI" id="CHEBI:57856"/>
        <dbReference type="ChEBI" id="CHEBI:59789"/>
        <dbReference type="ChEBI" id="CHEBI:74495"/>
        <dbReference type="ChEBI" id="CHEBI:82748"/>
        <dbReference type="EC" id="2.1.1.198"/>
    </reaction>
</comment>
<dbReference type="PATRIC" id="fig|1423731.3.peg.384"/>
<keyword evidence="1 6" id="KW-0963">Cytoplasm</keyword>
<gene>
    <name evidence="6" type="primary">rsmI</name>
    <name evidence="8" type="ORF">FC81_GL000371</name>
</gene>
<dbReference type="InterPro" id="IPR008189">
    <property type="entry name" value="rRNA_ssu_MeTfrase_I"/>
</dbReference>
<dbReference type="GO" id="GO:0005737">
    <property type="term" value="C:cytoplasm"/>
    <property type="evidence" value="ECO:0007669"/>
    <property type="project" value="UniProtKB-SubCell"/>
</dbReference>
<comment type="caution">
    <text evidence="8">The sequence shown here is derived from an EMBL/GenBank/DDBJ whole genome shotgun (WGS) entry which is preliminary data.</text>
</comment>
<dbReference type="Pfam" id="PF00590">
    <property type="entry name" value="TP_methylase"/>
    <property type="match status" value="1"/>
</dbReference>
<dbReference type="AlphaFoldDB" id="A0A0R1M507"/>
<evidence type="ECO:0000256" key="3">
    <source>
        <dbReference type="ARBA" id="ARBA00022603"/>
    </source>
</evidence>
<dbReference type="InterPro" id="IPR000878">
    <property type="entry name" value="4pyrrol_Mease"/>
</dbReference>
<dbReference type="RefSeq" id="WP_057742526.1">
    <property type="nucleotide sequence ID" value="NZ_AZEF01000008.1"/>
</dbReference>
<dbReference type="PIRSF" id="PIRSF005917">
    <property type="entry name" value="MTase_YraL"/>
    <property type="match status" value="1"/>
</dbReference>
<proteinExistence type="inferred from homology"/>
<evidence type="ECO:0000256" key="2">
    <source>
        <dbReference type="ARBA" id="ARBA00022552"/>
    </source>
</evidence>
<dbReference type="SUPFAM" id="SSF53790">
    <property type="entry name" value="Tetrapyrrole methylase"/>
    <property type="match status" value="1"/>
</dbReference>
<protein>
    <recommendedName>
        <fullName evidence="6">Ribosomal RNA small subunit methyltransferase I</fullName>
        <ecNumber evidence="6">2.1.1.198</ecNumber>
    </recommendedName>
    <alternativeName>
        <fullName evidence="6">16S rRNA 2'-O-ribose C1402 methyltransferase</fullName>
    </alternativeName>
    <alternativeName>
        <fullName evidence="6">rRNA (cytidine-2'-O-)-methyltransferase RsmI</fullName>
    </alternativeName>
</protein>
<dbReference type="NCBIfam" id="TIGR00096">
    <property type="entry name" value="16S rRNA (cytidine(1402)-2'-O)-methyltransferase"/>
    <property type="match status" value="1"/>
</dbReference>
<dbReference type="Proteomes" id="UP000051621">
    <property type="component" value="Unassembled WGS sequence"/>
</dbReference>
<dbReference type="InterPro" id="IPR035996">
    <property type="entry name" value="4pyrrol_Methylase_sf"/>
</dbReference>
<evidence type="ECO:0000256" key="6">
    <source>
        <dbReference type="HAMAP-Rule" id="MF_01877"/>
    </source>
</evidence>
<evidence type="ECO:0000313" key="8">
    <source>
        <dbReference type="EMBL" id="KRL02881.1"/>
    </source>
</evidence>
<dbReference type="FunFam" id="3.30.950.10:FF:000002">
    <property type="entry name" value="Ribosomal RNA small subunit methyltransferase I"/>
    <property type="match status" value="1"/>
</dbReference>
<dbReference type="InterPro" id="IPR018063">
    <property type="entry name" value="SAM_MeTrfase_RsmI_CS"/>
</dbReference>
<reference evidence="8 9" key="1">
    <citation type="journal article" date="2015" name="Genome Announc.">
        <title>Expanding the biotechnology potential of lactobacilli through comparative genomics of 213 strains and associated genera.</title>
        <authorList>
            <person name="Sun Z."/>
            <person name="Harris H.M."/>
            <person name="McCann A."/>
            <person name="Guo C."/>
            <person name="Argimon S."/>
            <person name="Zhang W."/>
            <person name="Yang X."/>
            <person name="Jeffery I.B."/>
            <person name="Cooney J.C."/>
            <person name="Kagawa T.F."/>
            <person name="Liu W."/>
            <person name="Song Y."/>
            <person name="Salvetti E."/>
            <person name="Wrobel A."/>
            <person name="Rasinkangas P."/>
            <person name="Parkhill J."/>
            <person name="Rea M.C."/>
            <person name="O'Sullivan O."/>
            <person name="Ritari J."/>
            <person name="Douillard F.P."/>
            <person name="Paul Ross R."/>
            <person name="Yang R."/>
            <person name="Briner A.E."/>
            <person name="Felis G.E."/>
            <person name="de Vos W.M."/>
            <person name="Barrangou R."/>
            <person name="Klaenhammer T.R."/>
            <person name="Caufield P.W."/>
            <person name="Cui Y."/>
            <person name="Zhang H."/>
            <person name="O'Toole P.W."/>
        </authorList>
    </citation>
    <scope>NUCLEOTIDE SEQUENCE [LARGE SCALE GENOMIC DNA]</scope>
    <source>
        <strain evidence="8 9">DSM 19910</strain>
    </source>
</reference>
<keyword evidence="5 6" id="KW-0949">S-adenosyl-L-methionine</keyword>
<dbReference type="InterPro" id="IPR014777">
    <property type="entry name" value="4pyrrole_Mease_sub1"/>
</dbReference>
<dbReference type="EC" id="2.1.1.198" evidence="6"/>
<keyword evidence="3 6" id="KW-0489">Methyltransferase</keyword>
<dbReference type="Gene3D" id="3.30.950.10">
    <property type="entry name" value="Methyltransferase, Cobalt-precorrin-4 Transmethylase, Domain 2"/>
    <property type="match status" value="1"/>
</dbReference>
<evidence type="ECO:0000256" key="1">
    <source>
        <dbReference type="ARBA" id="ARBA00022490"/>
    </source>
</evidence>